<dbReference type="InterPro" id="IPR002241">
    <property type="entry name" value="Glyco_hydro_27"/>
</dbReference>
<sequence length="667" mass="73739">MVIIQLILLLLACPWSQSLSNGVGRTPAMGWNSWNFFRCNINETLIKEVADALVANGLRDAGYKYVNIDDCWMEKRGADGEIQPFKNKFPNGMKAVADYVHSKGLKFGVYSDTGNHTCEGYPGSWGYEKQDAQTYAKWGVDYLKYDYCGMEKTTVSVRTSYETMRDALNATGRPILFSLCSWGSGQPHLWGQEVGNSWRTGIDLFAVWDAEQAKRLKLPSFLQPVSTAIKQQEQYAEFAGPGGFNDPDMLVVGLEGMYPYGIVQECPEHIPGCKPGEYISRDRWGRVGGLSVTEQRTHFAFWCMLAAPLILGNDPRHMTTSTLDILLAPEILALSQDVLGKQARKMWADDTAEIWTKPLSDNRIAVMAFNSGEMTRDIELLFSRDLSTESKNWERDVPPPGGDACKDKDRGCPGWAQAGECKNNAGFMLATCPFSCPEGCPFSTLPAGSQATAVVRDAWQREDLGAFTSRWLAHLVEPHAARVVTLKFVEPADAAAADARVKQDQEQGKQGSRSHERGAPALKTKEVIKEGDALQVKAASQNQSALLMSLKDELQVSRVELIAKSSAIAALKAKLKQQKTANDEAQQRLITDNRALLQQLKDLTAAEEQQKKDAERAPDKVETPDVLSTNLGRMLLASNVVMALTLLMVLRVSGNSLKHVKRGEYTE</sequence>
<dbReference type="EMBL" id="BEGY01000080">
    <property type="protein sequence ID" value="GAX82413.1"/>
    <property type="molecule type" value="Genomic_DNA"/>
</dbReference>
<dbReference type="PANTHER" id="PTHR11452:SF75">
    <property type="entry name" value="ALPHA-GALACTOSIDASE MEL1"/>
    <property type="match status" value="1"/>
</dbReference>
<name>A0A250XH90_9CHLO</name>
<feature type="coiled-coil region" evidence="8">
    <location>
        <begin position="568"/>
        <end position="617"/>
    </location>
</feature>
<evidence type="ECO:0000256" key="10">
    <source>
        <dbReference type="SAM" id="SignalP"/>
    </source>
</evidence>
<dbReference type="CDD" id="cd14792">
    <property type="entry name" value="GH27"/>
    <property type="match status" value="1"/>
</dbReference>
<feature type="compositionally biased region" description="Basic and acidic residues" evidence="9">
    <location>
        <begin position="499"/>
        <end position="523"/>
    </location>
</feature>
<comment type="caution">
    <text evidence="12">The sequence shown here is derived from an EMBL/GenBank/DDBJ whole genome shotgun (WGS) entry which is preliminary data.</text>
</comment>
<keyword evidence="5 7" id="KW-0378">Hydrolase</keyword>
<dbReference type="InterPro" id="IPR003582">
    <property type="entry name" value="ShKT_dom"/>
</dbReference>
<dbReference type="Pfam" id="PF17801">
    <property type="entry name" value="Melibiase_C"/>
    <property type="match status" value="1"/>
</dbReference>
<dbReference type="GO" id="GO:0005975">
    <property type="term" value="P:carbohydrate metabolic process"/>
    <property type="evidence" value="ECO:0007669"/>
    <property type="project" value="InterPro"/>
</dbReference>
<evidence type="ECO:0000313" key="13">
    <source>
        <dbReference type="Proteomes" id="UP000232323"/>
    </source>
</evidence>
<evidence type="ECO:0000313" key="12">
    <source>
        <dbReference type="EMBL" id="GAX82413.1"/>
    </source>
</evidence>
<dbReference type="OrthoDB" id="5795902at2759"/>
<accession>A0A250XH90</accession>
<feature type="signal peptide" evidence="10">
    <location>
        <begin position="1"/>
        <end position="18"/>
    </location>
</feature>
<feature type="chain" id="PRO_5012174050" description="Alpha-galactosidase" evidence="10">
    <location>
        <begin position="19"/>
        <end position="667"/>
    </location>
</feature>
<dbReference type="SUPFAM" id="SSF51011">
    <property type="entry name" value="Glycosyl hydrolase domain"/>
    <property type="match status" value="1"/>
</dbReference>
<protein>
    <recommendedName>
        <fullName evidence="3 7">Alpha-galactosidase</fullName>
        <ecNumber evidence="3 7">3.2.1.22</ecNumber>
    </recommendedName>
    <alternativeName>
        <fullName evidence="7">Melibiase</fullName>
    </alternativeName>
</protein>
<evidence type="ECO:0000256" key="7">
    <source>
        <dbReference type="RuleBase" id="RU361168"/>
    </source>
</evidence>
<evidence type="ECO:0000256" key="5">
    <source>
        <dbReference type="ARBA" id="ARBA00022801"/>
    </source>
</evidence>
<dbReference type="Gene3D" id="3.20.20.70">
    <property type="entry name" value="Aldolase class I"/>
    <property type="match status" value="1"/>
</dbReference>
<keyword evidence="6 7" id="KW-0326">Glycosidase</keyword>
<dbReference type="InterPro" id="IPR013785">
    <property type="entry name" value="Aldolase_TIM"/>
</dbReference>
<keyword evidence="7" id="KW-1015">Disulfide bond</keyword>
<keyword evidence="8" id="KW-0175">Coiled coil</keyword>
<organism evidence="12 13">
    <name type="scientific">Chlamydomonas eustigma</name>
    <dbReference type="NCBI Taxonomy" id="1157962"/>
    <lineage>
        <taxon>Eukaryota</taxon>
        <taxon>Viridiplantae</taxon>
        <taxon>Chlorophyta</taxon>
        <taxon>core chlorophytes</taxon>
        <taxon>Chlorophyceae</taxon>
        <taxon>CS clade</taxon>
        <taxon>Chlamydomonadales</taxon>
        <taxon>Chlamydomonadaceae</taxon>
        <taxon>Chlamydomonas</taxon>
    </lineage>
</organism>
<dbReference type="STRING" id="1157962.A0A250XH90"/>
<evidence type="ECO:0000256" key="8">
    <source>
        <dbReference type="SAM" id="Coils"/>
    </source>
</evidence>
<evidence type="ECO:0000256" key="9">
    <source>
        <dbReference type="SAM" id="MobiDB-lite"/>
    </source>
</evidence>
<dbReference type="Pfam" id="PF01549">
    <property type="entry name" value="ShK"/>
    <property type="match status" value="1"/>
</dbReference>
<dbReference type="AlphaFoldDB" id="A0A250XH90"/>
<feature type="domain" description="ShKT" evidence="11">
    <location>
        <begin position="405"/>
        <end position="440"/>
    </location>
</feature>
<evidence type="ECO:0000256" key="2">
    <source>
        <dbReference type="ARBA" id="ARBA00009743"/>
    </source>
</evidence>
<comment type="catalytic activity">
    <reaction evidence="1 7">
        <text>Hydrolysis of terminal, non-reducing alpha-D-galactose residues in alpha-D-galactosides, including galactose oligosaccharides, galactomannans and galactolipids.</text>
        <dbReference type="EC" id="3.2.1.22"/>
    </reaction>
</comment>
<keyword evidence="13" id="KW-1185">Reference proteome</keyword>
<dbReference type="Gene3D" id="2.60.40.1180">
    <property type="entry name" value="Golgi alpha-mannosidase II"/>
    <property type="match status" value="1"/>
</dbReference>
<dbReference type="InterPro" id="IPR013780">
    <property type="entry name" value="Glyco_hydro_b"/>
</dbReference>
<evidence type="ECO:0000256" key="4">
    <source>
        <dbReference type="ARBA" id="ARBA00022729"/>
    </source>
</evidence>
<dbReference type="PROSITE" id="PS51670">
    <property type="entry name" value="SHKT"/>
    <property type="match status" value="1"/>
</dbReference>
<dbReference type="SUPFAM" id="SSF51445">
    <property type="entry name" value="(Trans)glycosidases"/>
    <property type="match status" value="1"/>
</dbReference>
<keyword evidence="4 10" id="KW-0732">Signal</keyword>
<dbReference type="Pfam" id="PF16499">
    <property type="entry name" value="Melibiase_2"/>
    <property type="match status" value="2"/>
</dbReference>
<feature type="region of interest" description="Disordered" evidence="9">
    <location>
        <begin position="498"/>
        <end position="523"/>
    </location>
</feature>
<dbReference type="PRINTS" id="PR00740">
    <property type="entry name" value="GLHYDRLASE27"/>
</dbReference>
<evidence type="ECO:0000256" key="1">
    <source>
        <dbReference type="ARBA" id="ARBA00001255"/>
    </source>
</evidence>
<dbReference type="SMART" id="SM00254">
    <property type="entry name" value="ShKT"/>
    <property type="match status" value="1"/>
</dbReference>
<dbReference type="InterPro" id="IPR017853">
    <property type="entry name" value="GH"/>
</dbReference>
<proteinExistence type="inferred from homology"/>
<dbReference type="InterPro" id="IPR041233">
    <property type="entry name" value="Melibiase_C"/>
</dbReference>
<dbReference type="Proteomes" id="UP000232323">
    <property type="component" value="Unassembled WGS sequence"/>
</dbReference>
<reference evidence="12 13" key="1">
    <citation type="submission" date="2017-08" db="EMBL/GenBank/DDBJ databases">
        <title>Acidophilic green algal genome provides insights into adaptation to an acidic environment.</title>
        <authorList>
            <person name="Hirooka S."/>
            <person name="Hirose Y."/>
            <person name="Kanesaki Y."/>
            <person name="Higuchi S."/>
            <person name="Fujiwara T."/>
            <person name="Onuma R."/>
            <person name="Era A."/>
            <person name="Ohbayashi R."/>
            <person name="Uzuka A."/>
            <person name="Nozaki H."/>
            <person name="Yoshikawa H."/>
            <person name="Miyagishima S.Y."/>
        </authorList>
    </citation>
    <scope>NUCLEOTIDE SEQUENCE [LARGE SCALE GENOMIC DNA]</scope>
    <source>
        <strain evidence="12 13">NIES-2499</strain>
    </source>
</reference>
<dbReference type="EC" id="3.2.1.22" evidence="3 7"/>
<evidence type="ECO:0000256" key="3">
    <source>
        <dbReference type="ARBA" id="ARBA00012755"/>
    </source>
</evidence>
<evidence type="ECO:0000256" key="6">
    <source>
        <dbReference type="ARBA" id="ARBA00023295"/>
    </source>
</evidence>
<dbReference type="GO" id="GO:0004557">
    <property type="term" value="F:alpha-galactosidase activity"/>
    <property type="evidence" value="ECO:0007669"/>
    <property type="project" value="UniProtKB-EC"/>
</dbReference>
<comment type="similarity">
    <text evidence="2 7">Belongs to the glycosyl hydrolase 27 family.</text>
</comment>
<evidence type="ECO:0000259" key="11">
    <source>
        <dbReference type="PROSITE" id="PS51670"/>
    </source>
</evidence>
<dbReference type="PANTHER" id="PTHR11452">
    <property type="entry name" value="ALPHA-GALACTOSIDASE/ALPHA-N-ACETYLGALACTOSAMINIDASE"/>
    <property type="match status" value="1"/>
</dbReference>
<gene>
    <name evidence="12" type="ORF">CEUSTIGMA_g9841.t1</name>
</gene>